<reference evidence="1" key="2">
    <citation type="journal article" date="2015" name="Fish Shellfish Immunol.">
        <title>Early steps in the European eel (Anguilla anguilla)-Vibrio vulnificus interaction in the gills: Role of the RtxA13 toxin.</title>
        <authorList>
            <person name="Callol A."/>
            <person name="Pajuelo D."/>
            <person name="Ebbesson L."/>
            <person name="Teles M."/>
            <person name="MacKenzie S."/>
            <person name="Amaro C."/>
        </authorList>
    </citation>
    <scope>NUCLEOTIDE SEQUENCE</scope>
</reference>
<reference evidence="1" key="1">
    <citation type="submission" date="2014-11" db="EMBL/GenBank/DDBJ databases">
        <authorList>
            <person name="Amaro Gonzalez C."/>
        </authorList>
    </citation>
    <scope>NUCLEOTIDE SEQUENCE</scope>
</reference>
<protein>
    <submittedName>
        <fullName evidence="1">Uncharacterized protein</fullName>
    </submittedName>
</protein>
<dbReference type="EMBL" id="GBXM01108405">
    <property type="protein sequence ID" value="JAH00172.1"/>
    <property type="molecule type" value="Transcribed_RNA"/>
</dbReference>
<name>A0A0E9P791_ANGAN</name>
<proteinExistence type="predicted"/>
<evidence type="ECO:0000313" key="1">
    <source>
        <dbReference type="EMBL" id="JAH00172.1"/>
    </source>
</evidence>
<dbReference type="AlphaFoldDB" id="A0A0E9P791"/>
<organism evidence="1">
    <name type="scientific">Anguilla anguilla</name>
    <name type="common">European freshwater eel</name>
    <name type="synonym">Muraena anguilla</name>
    <dbReference type="NCBI Taxonomy" id="7936"/>
    <lineage>
        <taxon>Eukaryota</taxon>
        <taxon>Metazoa</taxon>
        <taxon>Chordata</taxon>
        <taxon>Craniata</taxon>
        <taxon>Vertebrata</taxon>
        <taxon>Euteleostomi</taxon>
        <taxon>Actinopterygii</taxon>
        <taxon>Neopterygii</taxon>
        <taxon>Teleostei</taxon>
        <taxon>Anguilliformes</taxon>
        <taxon>Anguillidae</taxon>
        <taxon>Anguilla</taxon>
    </lineage>
</organism>
<accession>A0A0E9P791</accession>
<sequence>MPCSFHHHQQKKVQSKQMNKLCSEHRHVLELVQAATVVFSKQVDLQRVK</sequence>